<dbReference type="Proteomes" id="UP001295684">
    <property type="component" value="Unassembled WGS sequence"/>
</dbReference>
<name>A0AAD1Y1D5_EUPCR</name>
<accession>A0AAD1Y1D5</accession>
<evidence type="ECO:0000313" key="2">
    <source>
        <dbReference type="Proteomes" id="UP001295684"/>
    </source>
</evidence>
<dbReference type="EMBL" id="CAMPGE010024942">
    <property type="protein sequence ID" value="CAI2382749.1"/>
    <property type="molecule type" value="Genomic_DNA"/>
</dbReference>
<protein>
    <submittedName>
        <fullName evidence="1">Uncharacterized protein</fullName>
    </submittedName>
</protein>
<sequence length="143" mass="17152">MSYIKVSESISKQVYLLYRQVLQLHHKKLEFYLIHNANKVIRQEIRRHFDAANDEELDQFTDKLRGYLSNLQQEYGEKPTPPKEEVSEIDYSFYEFLQRNPLNVMDVDASAEKKEELFNERVKNKFEKQQNEDFSKDLDGDIL</sequence>
<organism evidence="1 2">
    <name type="scientific">Euplotes crassus</name>
    <dbReference type="NCBI Taxonomy" id="5936"/>
    <lineage>
        <taxon>Eukaryota</taxon>
        <taxon>Sar</taxon>
        <taxon>Alveolata</taxon>
        <taxon>Ciliophora</taxon>
        <taxon>Intramacronucleata</taxon>
        <taxon>Spirotrichea</taxon>
        <taxon>Hypotrichia</taxon>
        <taxon>Euplotida</taxon>
        <taxon>Euplotidae</taxon>
        <taxon>Moneuplotes</taxon>
    </lineage>
</organism>
<reference evidence="1" key="1">
    <citation type="submission" date="2023-07" db="EMBL/GenBank/DDBJ databases">
        <authorList>
            <consortium name="AG Swart"/>
            <person name="Singh M."/>
            <person name="Singh A."/>
            <person name="Seah K."/>
            <person name="Emmerich C."/>
        </authorList>
    </citation>
    <scope>NUCLEOTIDE SEQUENCE</scope>
    <source>
        <strain evidence="1">DP1</strain>
    </source>
</reference>
<keyword evidence="2" id="KW-1185">Reference proteome</keyword>
<evidence type="ECO:0000313" key="1">
    <source>
        <dbReference type="EMBL" id="CAI2382749.1"/>
    </source>
</evidence>
<dbReference type="AlphaFoldDB" id="A0AAD1Y1D5"/>
<proteinExistence type="predicted"/>
<gene>
    <name evidence="1" type="ORF">ECRASSUSDP1_LOCUS24235</name>
</gene>
<comment type="caution">
    <text evidence="1">The sequence shown here is derived from an EMBL/GenBank/DDBJ whole genome shotgun (WGS) entry which is preliminary data.</text>
</comment>